<feature type="compositionally biased region" description="Basic and acidic residues" evidence="6">
    <location>
        <begin position="217"/>
        <end position="227"/>
    </location>
</feature>
<protein>
    <submittedName>
        <fullName evidence="8">Transcription initiation factor TFIID subunit 7</fullName>
    </submittedName>
</protein>
<dbReference type="InterPro" id="IPR037817">
    <property type="entry name" value="TAF7"/>
</dbReference>
<dbReference type="PANTHER" id="PTHR12228:SF0">
    <property type="entry name" value="TATA-BOX BINDING PROTEIN ASSOCIATED FACTOR 7"/>
    <property type="match status" value="1"/>
</dbReference>
<dbReference type="AlphaFoldDB" id="A0A9Q0MK50"/>
<dbReference type="Pfam" id="PF04658">
    <property type="entry name" value="TAFII55_N"/>
    <property type="match status" value="1"/>
</dbReference>
<reference evidence="8" key="1">
    <citation type="submission" date="2022-07" db="EMBL/GenBank/DDBJ databases">
        <authorList>
            <person name="Trinca V."/>
            <person name="Uliana J.V.C."/>
            <person name="Torres T.T."/>
            <person name="Ward R.J."/>
            <person name="Monesi N."/>
        </authorList>
    </citation>
    <scope>NUCLEOTIDE SEQUENCE</scope>
    <source>
        <strain evidence="8">HSMRA1968</strain>
        <tissue evidence="8">Whole embryos</tissue>
    </source>
</reference>
<dbReference type="InterPro" id="IPR006751">
    <property type="entry name" value="TAFII55_prot_cons_reg"/>
</dbReference>
<evidence type="ECO:0000256" key="1">
    <source>
        <dbReference type="ARBA" id="ARBA00004123"/>
    </source>
</evidence>
<keyword evidence="9" id="KW-1185">Reference proteome</keyword>
<dbReference type="Proteomes" id="UP001151699">
    <property type="component" value="Unassembled WGS sequence"/>
</dbReference>
<feature type="compositionally biased region" description="Basic and acidic residues" evidence="6">
    <location>
        <begin position="316"/>
        <end position="325"/>
    </location>
</feature>
<proteinExistence type="inferred from homology"/>
<dbReference type="GO" id="GO:0016251">
    <property type="term" value="F:RNA polymerase II general transcription initiation factor activity"/>
    <property type="evidence" value="ECO:0007669"/>
    <property type="project" value="TreeGrafter"/>
</dbReference>
<keyword evidence="5" id="KW-0539">Nucleus</keyword>
<dbReference type="GO" id="GO:0005669">
    <property type="term" value="C:transcription factor TFIID complex"/>
    <property type="evidence" value="ECO:0007669"/>
    <property type="project" value="InterPro"/>
</dbReference>
<comment type="subcellular location">
    <subcellularLocation>
        <location evidence="1">Nucleus</location>
    </subcellularLocation>
</comment>
<evidence type="ECO:0000256" key="3">
    <source>
        <dbReference type="ARBA" id="ARBA00023015"/>
    </source>
</evidence>
<keyword evidence="4" id="KW-0804">Transcription</keyword>
<feature type="domain" description="TAFII55 protein conserved region" evidence="7">
    <location>
        <begin position="14"/>
        <end position="177"/>
    </location>
</feature>
<organism evidence="8 9">
    <name type="scientific">Pseudolycoriella hygida</name>
    <dbReference type="NCBI Taxonomy" id="35572"/>
    <lineage>
        <taxon>Eukaryota</taxon>
        <taxon>Metazoa</taxon>
        <taxon>Ecdysozoa</taxon>
        <taxon>Arthropoda</taxon>
        <taxon>Hexapoda</taxon>
        <taxon>Insecta</taxon>
        <taxon>Pterygota</taxon>
        <taxon>Neoptera</taxon>
        <taxon>Endopterygota</taxon>
        <taxon>Diptera</taxon>
        <taxon>Nematocera</taxon>
        <taxon>Sciaroidea</taxon>
        <taxon>Sciaridae</taxon>
        <taxon>Pseudolycoriella</taxon>
    </lineage>
</organism>
<dbReference type="EMBL" id="WJQU01003349">
    <property type="protein sequence ID" value="KAJ6625442.1"/>
    <property type="molecule type" value="Genomic_DNA"/>
</dbReference>
<gene>
    <name evidence="8" type="primary">Taf7</name>
    <name evidence="8" type="ORF">Bhyg_16714</name>
</gene>
<dbReference type="SMART" id="SM01370">
    <property type="entry name" value="TAFII55_N"/>
    <property type="match status" value="1"/>
</dbReference>
<evidence type="ECO:0000313" key="8">
    <source>
        <dbReference type="EMBL" id="KAJ6625442.1"/>
    </source>
</evidence>
<dbReference type="CDD" id="cd08047">
    <property type="entry name" value="TAF7"/>
    <property type="match status" value="1"/>
</dbReference>
<evidence type="ECO:0000256" key="6">
    <source>
        <dbReference type="SAM" id="MobiDB-lite"/>
    </source>
</evidence>
<evidence type="ECO:0000313" key="9">
    <source>
        <dbReference type="Proteomes" id="UP001151699"/>
    </source>
</evidence>
<name>A0A9Q0MK50_9DIPT</name>
<dbReference type="PANTHER" id="PTHR12228">
    <property type="entry name" value="TRANSCRIPTION INITIATION FACTOR TFIID 55 KD SUBUNIT-RELATED"/>
    <property type="match status" value="1"/>
</dbReference>
<evidence type="ECO:0000259" key="7">
    <source>
        <dbReference type="SMART" id="SM01370"/>
    </source>
</evidence>
<keyword evidence="3" id="KW-0805">Transcription regulation</keyword>
<dbReference type="OrthoDB" id="153872at2759"/>
<evidence type="ECO:0000256" key="4">
    <source>
        <dbReference type="ARBA" id="ARBA00023163"/>
    </source>
</evidence>
<comment type="similarity">
    <text evidence="2">Belongs to the TAF7 family.</text>
</comment>
<feature type="region of interest" description="Disordered" evidence="6">
    <location>
        <begin position="107"/>
        <end position="127"/>
    </location>
</feature>
<evidence type="ECO:0000256" key="2">
    <source>
        <dbReference type="ARBA" id="ARBA00009368"/>
    </source>
</evidence>
<feature type="compositionally biased region" description="Polar residues" evidence="6">
    <location>
        <begin position="199"/>
        <end position="208"/>
    </location>
</feature>
<accession>A0A9Q0MK50</accession>
<feature type="region of interest" description="Disordered" evidence="6">
    <location>
        <begin position="294"/>
        <end position="337"/>
    </location>
</feature>
<evidence type="ECO:0000256" key="5">
    <source>
        <dbReference type="ARBA" id="ARBA00023242"/>
    </source>
</evidence>
<feature type="non-terminal residue" evidence="8">
    <location>
        <position position="1"/>
    </location>
</feature>
<dbReference type="GO" id="GO:0051123">
    <property type="term" value="P:RNA polymerase II preinitiation complex assembly"/>
    <property type="evidence" value="ECO:0007669"/>
    <property type="project" value="TreeGrafter"/>
</dbReference>
<feature type="compositionally biased region" description="Acidic residues" evidence="6">
    <location>
        <begin position="238"/>
        <end position="248"/>
    </location>
</feature>
<sequence length="337" mass="38410">MKPVEVKRDDGVELETQVILRLPEEVAKLLREAIREGANNLKDRLFVKLESDLRYGEVRFDHWLLHARVVDLPSILESLKTIDNKSFYKTADICQMIICKLEPDVPSAAEEESPNKNKKKDPNKVDKKFLWPHGITPPCKNLRKRRFRKTLKKKFVEAPEIEKEVKRLLRADNEAVNCKWDLITEEDDHKSIQLDMDAQDSSVISMGTTEKVKKSKGSKERSSDRGNDSGQMPRDIDIFGEDLSSSDEDDHHNNINVDLDDSRLSADDSRLSDYSLQGGNGQMKMETEFNDDAIFSSPVSRGGDGDASLSLNRSHSFYENERPESDDNDNDITPQVC</sequence>
<feature type="region of interest" description="Disordered" evidence="6">
    <location>
        <begin position="198"/>
        <end position="260"/>
    </location>
</feature>
<comment type="caution">
    <text evidence="8">The sequence shown here is derived from an EMBL/GenBank/DDBJ whole genome shotgun (WGS) entry which is preliminary data.</text>
</comment>